<dbReference type="InterPro" id="IPR029044">
    <property type="entry name" value="Nucleotide-diphossugar_trans"/>
</dbReference>
<dbReference type="CDD" id="cd04186">
    <property type="entry name" value="GT_2_like_c"/>
    <property type="match status" value="1"/>
</dbReference>
<feature type="domain" description="Glycosyltransferase 2-like" evidence="1">
    <location>
        <begin position="67"/>
        <end position="192"/>
    </location>
</feature>
<dbReference type="RefSeq" id="WP_124964776.1">
    <property type="nucleotide sequence ID" value="NZ_RRAZ01000012.1"/>
</dbReference>
<evidence type="ECO:0000313" key="2">
    <source>
        <dbReference type="EMBL" id="RRH74729.1"/>
    </source>
</evidence>
<sequence length="438" mass="48133">MARKVAKYELRLQDMRRELLSPGVPVPALAALAPTAPPPLDEAQWQLMRGGSRRILSPDSAERPDVSVIIPVYNQSPYTLACLRSLLVHDTTRRFEVIVVDDCSTDDTALQMRRIPWVHYLPQQVNGGFIASCNAGLARARGEYVLFLNNDTEVLPGWLDELSETFVNFPSAGLVGSVLIYPNGVLQESGGIVWRDGQPWNYGRNATPRDPQVSYARPVAYCSGASIMLPRALIEGFGGFDRHFAPAYYEDTDLAMKVREAGLTVMVQPLSKLIHYEGITSGTDTTRGVKAYQVVNAEKFFARWQTTLQSHPDRTVLLSDAKDFDLGPRLLVIAGAGAADPAGEARSLMLDAQALGWQVTFLPEARLSQGLADAEDLQRRGIEVLYAPYCPSVEQHLQGYGPRYTAVALPGSKEAQPHLASYAPQARLIRRAADLRGS</sequence>
<comment type="caution">
    <text evidence="2">The sequence shown here is derived from an EMBL/GenBank/DDBJ whole genome shotgun (WGS) entry which is preliminary data.</text>
</comment>
<keyword evidence="3" id="KW-1185">Reference proteome</keyword>
<dbReference type="Pfam" id="PF00535">
    <property type="entry name" value="Glycos_transf_2"/>
    <property type="match status" value="1"/>
</dbReference>
<dbReference type="PANTHER" id="PTHR43179:SF7">
    <property type="entry name" value="RHAMNOSYLTRANSFERASE WBBL"/>
    <property type="match status" value="1"/>
</dbReference>
<keyword evidence="2" id="KW-0808">Transferase</keyword>
<dbReference type="Gene3D" id="3.90.550.10">
    <property type="entry name" value="Spore Coat Polysaccharide Biosynthesis Protein SpsA, Chain A"/>
    <property type="match status" value="1"/>
</dbReference>
<dbReference type="EMBL" id="RRAZ01000012">
    <property type="protein sequence ID" value="RRH74729.1"/>
    <property type="molecule type" value="Genomic_DNA"/>
</dbReference>
<accession>A0A3P3DKD5</accession>
<dbReference type="InterPro" id="IPR001173">
    <property type="entry name" value="Glyco_trans_2-like"/>
</dbReference>
<evidence type="ECO:0000259" key="1">
    <source>
        <dbReference type="Pfam" id="PF00535"/>
    </source>
</evidence>
<name>A0A3P3DKD5_9RHOB</name>
<evidence type="ECO:0000313" key="3">
    <source>
        <dbReference type="Proteomes" id="UP000282125"/>
    </source>
</evidence>
<dbReference type="OrthoDB" id="5291101at2"/>
<organism evidence="2 3">
    <name type="scientific">Falsigemmobacter faecalis</name>
    <dbReference type="NCBI Taxonomy" id="2488730"/>
    <lineage>
        <taxon>Bacteria</taxon>
        <taxon>Pseudomonadati</taxon>
        <taxon>Pseudomonadota</taxon>
        <taxon>Alphaproteobacteria</taxon>
        <taxon>Rhodobacterales</taxon>
        <taxon>Paracoccaceae</taxon>
        <taxon>Falsigemmobacter</taxon>
    </lineage>
</organism>
<dbReference type="SUPFAM" id="SSF53448">
    <property type="entry name" value="Nucleotide-diphospho-sugar transferases"/>
    <property type="match status" value="1"/>
</dbReference>
<reference evidence="2 3" key="1">
    <citation type="submission" date="2018-11" db="EMBL/GenBank/DDBJ databases">
        <title>Gemmobacter sp. nov., YIM 102744-1 draft genome.</title>
        <authorList>
            <person name="Li G."/>
            <person name="Jiang Y."/>
        </authorList>
    </citation>
    <scope>NUCLEOTIDE SEQUENCE [LARGE SCALE GENOMIC DNA]</scope>
    <source>
        <strain evidence="2 3">YIM 102744-1</strain>
    </source>
</reference>
<proteinExistence type="predicted"/>
<dbReference type="PANTHER" id="PTHR43179">
    <property type="entry name" value="RHAMNOSYLTRANSFERASE WBBL"/>
    <property type="match status" value="1"/>
</dbReference>
<dbReference type="Proteomes" id="UP000282125">
    <property type="component" value="Unassembled WGS sequence"/>
</dbReference>
<dbReference type="GO" id="GO:0016740">
    <property type="term" value="F:transferase activity"/>
    <property type="evidence" value="ECO:0007669"/>
    <property type="project" value="UniProtKB-KW"/>
</dbReference>
<gene>
    <name evidence="2" type="ORF">EG244_09495</name>
</gene>
<dbReference type="AlphaFoldDB" id="A0A3P3DKD5"/>
<protein>
    <submittedName>
        <fullName evidence="2">Glycosyltransferase family 2 protein</fullName>
    </submittedName>
</protein>